<evidence type="ECO:0000313" key="2">
    <source>
        <dbReference type="Proteomes" id="UP001244207"/>
    </source>
</evidence>
<proteinExistence type="predicted"/>
<dbReference type="GeneID" id="85392647"/>
<reference evidence="1" key="1">
    <citation type="submission" date="2021-12" db="EMBL/GenBank/DDBJ databases">
        <title>Comparative genomics, transcriptomics and evolutionary studies reveal genomic signatures of adaptation to plant cell wall in hemibiotrophic fungi.</title>
        <authorList>
            <consortium name="DOE Joint Genome Institute"/>
            <person name="Baroncelli R."/>
            <person name="Diaz J.F."/>
            <person name="Benocci T."/>
            <person name="Peng M."/>
            <person name="Battaglia E."/>
            <person name="Haridas S."/>
            <person name="Andreopoulos W."/>
            <person name="Labutti K."/>
            <person name="Pangilinan J."/>
            <person name="Floch G.L."/>
            <person name="Makela M.R."/>
            <person name="Henrissat B."/>
            <person name="Grigoriev I.V."/>
            <person name="Crouch J.A."/>
            <person name="De Vries R.P."/>
            <person name="Sukno S.A."/>
            <person name="Thon M.R."/>
        </authorList>
    </citation>
    <scope>NUCLEOTIDE SEQUENCE</scope>
    <source>
        <strain evidence="1">CBS 112980</strain>
    </source>
</reference>
<dbReference type="Proteomes" id="UP001244207">
    <property type="component" value="Unassembled WGS sequence"/>
</dbReference>
<evidence type="ECO:0000313" key="1">
    <source>
        <dbReference type="EMBL" id="KAK1722360.1"/>
    </source>
</evidence>
<gene>
    <name evidence="1" type="ORF">BDZ83DRAFT_629122</name>
</gene>
<keyword evidence="2" id="KW-1185">Reference proteome</keyword>
<protein>
    <submittedName>
        <fullName evidence="1">Uncharacterized protein</fullName>
    </submittedName>
</protein>
<dbReference type="AlphaFoldDB" id="A0AAD8UIL6"/>
<sequence>MNLGWIGNGWIGPVRALGSRLHGTVVKPKAHATLPQLPIPSIIVQVIRGSHPRHEAVGH</sequence>
<name>A0AAD8UIL6_GLOAC</name>
<accession>A0AAD8UIL6</accession>
<dbReference type="RefSeq" id="XP_060362415.1">
    <property type="nucleotide sequence ID" value="XM_060508748.1"/>
</dbReference>
<comment type="caution">
    <text evidence="1">The sequence shown here is derived from an EMBL/GenBank/DDBJ whole genome shotgun (WGS) entry which is preliminary data.</text>
</comment>
<organism evidence="1 2">
    <name type="scientific">Glomerella acutata</name>
    <name type="common">Colletotrichum acutatum</name>
    <dbReference type="NCBI Taxonomy" id="27357"/>
    <lineage>
        <taxon>Eukaryota</taxon>
        <taxon>Fungi</taxon>
        <taxon>Dikarya</taxon>
        <taxon>Ascomycota</taxon>
        <taxon>Pezizomycotina</taxon>
        <taxon>Sordariomycetes</taxon>
        <taxon>Hypocreomycetidae</taxon>
        <taxon>Glomerellales</taxon>
        <taxon>Glomerellaceae</taxon>
        <taxon>Colletotrichum</taxon>
        <taxon>Colletotrichum acutatum species complex</taxon>
    </lineage>
</organism>
<dbReference type="EMBL" id="JAHMHS010000080">
    <property type="protein sequence ID" value="KAK1722360.1"/>
    <property type="molecule type" value="Genomic_DNA"/>
</dbReference>